<keyword evidence="7" id="KW-0119">Carbohydrate metabolism</keyword>
<dbReference type="PROSITE" id="PS00653">
    <property type="entry name" value="GLYCOSYL_HYDROL_F1_2"/>
    <property type="match status" value="1"/>
</dbReference>
<dbReference type="PANTHER" id="PTHR10353">
    <property type="entry name" value="GLYCOSYL HYDROLASE"/>
    <property type="match status" value="1"/>
</dbReference>
<evidence type="ECO:0000256" key="3">
    <source>
        <dbReference type="ARBA" id="ARBA00010838"/>
    </source>
</evidence>
<dbReference type="PANTHER" id="PTHR10353:SF36">
    <property type="entry name" value="LP05116P"/>
    <property type="match status" value="1"/>
</dbReference>
<dbReference type="SUPFAM" id="SSF51445">
    <property type="entry name" value="(Trans)glycosidases"/>
    <property type="match status" value="1"/>
</dbReference>
<feature type="binding site" evidence="11">
    <location>
        <position position="312"/>
    </location>
    <ligand>
        <name>substrate</name>
    </ligand>
</feature>
<dbReference type="EC" id="3.2.1.21" evidence="4 12"/>
<feature type="active site" description="Nucleophile" evidence="10">
    <location>
        <position position="363"/>
    </location>
</feature>
<dbReference type="GO" id="GO:0005829">
    <property type="term" value="C:cytosol"/>
    <property type="evidence" value="ECO:0007669"/>
    <property type="project" value="TreeGrafter"/>
</dbReference>
<gene>
    <name evidence="13" type="ordered locus">DGo_PA0281</name>
</gene>
<evidence type="ECO:0000256" key="10">
    <source>
        <dbReference type="PIRSR" id="PIRSR617736-1"/>
    </source>
</evidence>
<feature type="binding site" evidence="11">
    <location>
        <position position="38"/>
    </location>
    <ligand>
        <name>substrate</name>
    </ligand>
</feature>
<accession>H8H0B5</accession>
<feature type="active site" description="Proton donor" evidence="10">
    <location>
        <position position="184"/>
    </location>
</feature>
<dbReference type="OrthoDB" id="1688691at2"/>
<dbReference type="GO" id="GO:0030245">
    <property type="term" value="P:cellulose catabolic process"/>
    <property type="evidence" value="ECO:0007669"/>
    <property type="project" value="UniProtKB-KW"/>
</dbReference>
<dbReference type="FunFam" id="3.20.20.80:FF:000004">
    <property type="entry name" value="Beta-glucosidase 6-phospho-beta-glucosidase"/>
    <property type="match status" value="1"/>
</dbReference>
<organism evidence="13 14">
    <name type="scientific">Deinococcus gobiensis (strain DSM 21396 / JCM 16679 / CGMCC 1.7299 / I-0)</name>
    <dbReference type="NCBI Taxonomy" id="745776"/>
    <lineage>
        <taxon>Bacteria</taxon>
        <taxon>Thermotogati</taxon>
        <taxon>Deinococcota</taxon>
        <taxon>Deinococci</taxon>
        <taxon>Deinococcales</taxon>
        <taxon>Deinococcaceae</taxon>
        <taxon>Deinococcus</taxon>
    </lineage>
</organism>
<name>H8H0B5_DEIGI</name>
<evidence type="ECO:0000256" key="4">
    <source>
        <dbReference type="ARBA" id="ARBA00012744"/>
    </source>
</evidence>
<dbReference type="InterPro" id="IPR033132">
    <property type="entry name" value="GH_1_N_CS"/>
</dbReference>
<dbReference type="Proteomes" id="UP000007575">
    <property type="component" value="Plasmid P1"/>
</dbReference>
<keyword evidence="6" id="KW-0136">Cellulose degradation</keyword>
<feature type="binding site" evidence="11">
    <location>
        <position position="139"/>
    </location>
    <ligand>
        <name>substrate</name>
    </ligand>
</feature>
<feature type="binding site" evidence="11">
    <location>
        <begin position="416"/>
        <end position="417"/>
    </location>
    <ligand>
        <name>substrate</name>
    </ligand>
</feature>
<dbReference type="NCBIfam" id="TIGR03356">
    <property type="entry name" value="BGL"/>
    <property type="match status" value="1"/>
</dbReference>
<keyword evidence="8 12" id="KW-0326">Glycosidase</keyword>
<comment type="pathway">
    <text evidence="2">Glycan metabolism; cellulose degradation.</text>
</comment>
<dbReference type="RefSeq" id="WP_014695685.1">
    <property type="nucleotide sequence ID" value="NC_017805.1"/>
</dbReference>
<keyword evidence="9" id="KW-0624">Polysaccharide degradation</keyword>
<evidence type="ECO:0000256" key="1">
    <source>
        <dbReference type="ARBA" id="ARBA00000448"/>
    </source>
</evidence>
<dbReference type="GO" id="GO:0008422">
    <property type="term" value="F:beta-glucosidase activity"/>
    <property type="evidence" value="ECO:0007669"/>
    <property type="project" value="UniProtKB-EC"/>
</dbReference>
<dbReference type="InterPro" id="IPR001360">
    <property type="entry name" value="Glyco_hydro_1"/>
</dbReference>
<feature type="binding site" evidence="11">
    <location>
        <position position="183"/>
    </location>
    <ligand>
        <name>substrate</name>
    </ligand>
</feature>
<dbReference type="HOGENOM" id="CLU_001859_1_3_0"/>
<evidence type="ECO:0000256" key="6">
    <source>
        <dbReference type="ARBA" id="ARBA00023001"/>
    </source>
</evidence>
<dbReference type="Gene3D" id="3.20.20.80">
    <property type="entry name" value="Glycosidases"/>
    <property type="match status" value="1"/>
</dbReference>
<feature type="binding site" evidence="11">
    <location>
        <position position="409"/>
    </location>
    <ligand>
        <name>substrate</name>
    </ligand>
</feature>
<evidence type="ECO:0000256" key="5">
    <source>
        <dbReference type="ARBA" id="ARBA00022801"/>
    </source>
</evidence>
<evidence type="ECO:0000256" key="2">
    <source>
        <dbReference type="ARBA" id="ARBA00004987"/>
    </source>
</evidence>
<evidence type="ECO:0000256" key="8">
    <source>
        <dbReference type="ARBA" id="ARBA00023295"/>
    </source>
</evidence>
<comment type="similarity">
    <text evidence="3 12">Belongs to the glycosyl hydrolase 1 family.</text>
</comment>
<dbReference type="AlphaFoldDB" id="H8H0B5"/>
<dbReference type="InterPro" id="IPR017853">
    <property type="entry name" value="GH"/>
</dbReference>
<evidence type="ECO:0000256" key="11">
    <source>
        <dbReference type="PIRSR" id="PIRSR617736-2"/>
    </source>
</evidence>
<evidence type="ECO:0000313" key="14">
    <source>
        <dbReference type="Proteomes" id="UP000007575"/>
    </source>
</evidence>
<dbReference type="EMBL" id="CP002192">
    <property type="protein sequence ID" value="AFD27167.1"/>
    <property type="molecule type" value="Genomic_DNA"/>
</dbReference>
<protein>
    <recommendedName>
        <fullName evidence="4 12">Beta-glucosidase</fullName>
        <ecNumber evidence="4 12">3.2.1.21</ecNumber>
    </recommendedName>
</protein>
<evidence type="ECO:0000256" key="12">
    <source>
        <dbReference type="RuleBase" id="RU361175"/>
    </source>
</evidence>
<comment type="catalytic activity">
    <reaction evidence="1 12">
        <text>Hydrolysis of terminal, non-reducing beta-D-glucosyl residues with release of beta-D-glucose.</text>
        <dbReference type="EC" id="3.2.1.21"/>
    </reaction>
</comment>
<keyword evidence="5 12" id="KW-0378">Hydrolase</keyword>
<dbReference type="Pfam" id="PF00232">
    <property type="entry name" value="Glyco_hydro_1"/>
    <property type="match status" value="1"/>
</dbReference>
<sequence>MTTLTTPTGPRTAEAASRLTRRDFPQGFTFGVATSSFQIEGATSEDGRGPSIWDTFCRETGRIRDGSNGDVACDHYHRWEEDLDLIASLGVDAYRFSVAWPRIQPTGSGPALTAGLDFYDRLTDGLMARGVEPHVTLYHWDLPQTLQDAGGWVNRDTAHRFAEYAGIVAERLGDRVRSYATLNEPWCSSILSYMIGEHAPGLRDRRLALAAAHGLLLGHGLAVPEIRCHAPGSQVGIVLNLTPQTPRSEAPADVQAARLADGMANRLFLDPLLRGEYPQDVFAAAGDDAPVVEPGDLETIGAACDFMGVNYYSRGVVGEQGSAVPEDAPVTDMGWEVYPQGLTELLVRLKTDYANLPPLMITENGSAYADRLENGAVHDSERVAYLQTHLGALLDAVQAGVDLRGYFAWSLMDNFEWAWGYEKRFGLVYVDYATQERVLKDSALWYQAFLGKR</sequence>
<geneLocation type="plasmid" evidence="13 14">
    <name>P1</name>
</geneLocation>
<dbReference type="InterPro" id="IPR017736">
    <property type="entry name" value="Glyco_hydro_1_beta-glucosidase"/>
</dbReference>
<evidence type="ECO:0000256" key="7">
    <source>
        <dbReference type="ARBA" id="ARBA00023277"/>
    </source>
</evidence>
<dbReference type="PATRIC" id="fig|745776.4.peg.3315"/>
<keyword evidence="13" id="KW-0614">Plasmid</keyword>
<dbReference type="KEGG" id="dgo:DGo_PA0281"/>
<proteinExistence type="inferred from homology"/>
<reference evidence="13 14" key="1">
    <citation type="journal article" date="2012" name="PLoS ONE">
        <title>Genome sequence and transcriptome analysis of the radioresistant bacterium Deinococcus gobiensis: insights into the extreme environmental adaptations.</title>
        <authorList>
            <person name="Yuan M."/>
            <person name="Chen M."/>
            <person name="Zhang W."/>
            <person name="Lu W."/>
            <person name="Wang J."/>
            <person name="Yang M."/>
            <person name="Zhao P."/>
            <person name="Tang R."/>
            <person name="Li X."/>
            <person name="Hao Y."/>
            <person name="Zhou Z."/>
            <person name="Zhan Y."/>
            <person name="Yu H."/>
            <person name="Teng C."/>
            <person name="Yan Y."/>
            <person name="Ping S."/>
            <person name="Wang Y."/>
            <person name="Lin M."/>
        </authorList>
    </citation>
    <scope>NUCLEOTIDE SEQUENCE [LARGE SCALE GENOMIC DNA]</scope>
    <source>
        <strain evidence="14">DSM 21396 / JCM 16679 / CGMCC 1.7299 / I-0</strain>
        <plasmid evidence="13">P1</plasmid>
    </source>
</reference>
<evidence type="ECO:0000256" key="9">
    <source>
        <dbReference type="ARBA" id="ARBA00023326"/>
    </source>
</evidence>
<keyword evidence="14" id="KW-1185">Reference proteome</keyword>
<dbReference type="PRINTS" id="PR00131">
    <property type="entry name" value="GLHYDRLASE1"/>
</dbReference>
<evidence type="ECO:0000313" key="13">
    <source>
        <dbReference type="EMBL" id="AFD27167.1"/>
    </source>
</evidence>